<dbReference type="Proteomes" id="UP000315711">
    <property type="component" value="Unassembled WGS sequence"/>
</dbReference>
<reference evidence="2 3" key="1">
    <citation type="journal article" date="2015" name="Stand. Genomic Sci.">
        <title>Genomic Encyclopedia of Bacterial and Archaeal Type Strains, Phase III: the genomes of soil and plant-associated and newly described type strains.</title>
        <authorList>
            <person name="Whitman W.B."/>
            <person name="Woyke T."/>
            <person name="Klenk H.P."/>
            <person name="Zhou Y."/>
            <person name="Lilburn T.G."/>
            <person name="Beck B.J."/>
            <person name="De Vos P."/>
            <person name="Vandamme P."/>
            <person name="Eisen J.A."/>
            <person name="Garrity G."/>
            <person name="Hugenholtz P."/>
            <person name="Kyrpides N.C."/>
        </authorList>
    </citation>
    <scope>NUCLEOTIDE SEQUENCE [LARGE SCALE GENOMIC DNA]</scope>
    <source>
        <strain evidence="2 3">CGMCC 1.10116</strain>
    </source>
</reference>
<organism evidence="2 3">
    <name type="scientific">Halalkalibacter nanhaiisediminis</name>
    <dbReference type="NCBI Taxonomy" id="688079"/>
    <lineage>
        <taxon>Bacteria</taxon>
        <taxon>Bacillati</taxon>
        <taxon>Bacillota</taxon>
        <taxon>Bacilli</taxon>
        <taxon>Bacillales</taxon>
        <taxon>Bacillaceae</taxon>
        <taxon>Halalkalibacter</taxon>
    </lineage>
</organism>
<proteinExistence type="predicted"/>
<comment type="caution">
    <text evidence="2">The sequence shown here is derived from an EMBL/GenBank/DDBJ whole genome shotgun (WGS) entry which is preliminary data.</text>
</comment>
<accession>A0A562QPY3</accession>
<name>A0A562QPY3_9BACI</name>
<evidence type="ECO:0000313" key="3">
    <source>
        <dbReference type="Proteomes" id="UP000315711"/>
    </source>
</evidence>
<feature type="domain" description="Polysaccharide biosynthesis protein CapD-like" evidence="1">
    <location>
        <begin position="2"/>
        <end position="60"/>
    </location>
</feature>
<dbReference type="Gene3D" id="3.40.50.720">
    <property type="entry name" value="NAD(P)-binding Rossmann-like Domain"/>
    <property type="match status" value="1"/>
</dbReference>
<dbReference type="InterPro" id="IPR051203">
    <property type="entry name" value="Polysaccharide_Synthase-Rel"/>
</dbReference>
<dbReference type="InterPro" id="IPR003869">
    <property type="entry name" value="Polysac_CapD-like"/>
</dbReference>
<sequence>MILLGHGENSIYSIEMELKELFQHTAISFVTEIADIQDLNKMNLNMKSHRSDVVYHAAAHI</sequence>
<gene>
    <name evidence="2" type="ORF">IQ10_01458</name>
</gene>
<evidence type="ECO:0000313" key="2">
    <source>
        <dbReference type="EMBL" id="TWI58126.1"/>
    </source>
</evidence>
<dbReference type="PANTHER" id="PTHR43318:SF1">
    <property type="entry name" value="POLYSACCHARIDE BIOSYNTHESIS PROTEIN EPSC-RELATED"/>
    <property type="match status" value="1"/>
</dbReference>
<dbReference type="EMBL" id="VLKZ01000003">
    <property type="protein sequence ID" value="TWI58126.1"/>
    <property type="molecule type" value="Genomic_DNA"/>
</dbReference>
<dbReference type="PANTHER" id="PTHR43318">
    <property type="entry name" value="UDP-N-ACETYLGLUCOSAMINE 4,6-DEHYDRATASE"/>
    <property type="match status" value="1"/>
</dbReference>
<dbReference type="AlphaFoldDB" id="A0A562QPY3"/>
<keyword evidence="3" id="KW-1185">Reference proteome</keyword>
<evidence type="ECO:0000259" key="1">
    <source>
        <dbReference type="Pfam" id="PF02719"/>
    </source>
</evidence>
<dbReference type="Pfam" id="PF02719">
    <property type="entry name" value="Polysacc_synt_2"/>
    <property type="match status" value="1"/>
</dbReference>
<protein>
    <submittedName>
        <fullName evidence="2">Polysaccharide biosynthesis protein</fullName>
    </submittedName>
</protein>